<feature type="transmembrane region" description="Helical" evidence="1">
    <location>
        <begin position="34"/>
        <end position="53"/>
    </location>
</feature>
<feature type="transmembrane region" description="Helical" evidence="1">
    <location>
        <begin position="105"/>
        <end position="128"/>
    </location>
</feature>
<keyword evidence="1" id="KW-0472">Membrane</keyword>
<dbReference type="PIRSF" id="PIRSF027391">
    <property type="entry name" value="Hpre_diP_synt_I"/>
    <property type="match status" value="1"/>
</dbReference>
<dbReference type="InterPro" id="IPR014535">
    <property type="entry name" value="Hpre_diP_synt_I"/>
</dbReference>
<comment type="caution">
    <text evidence="2">The sequence shown here is derived from an EMBL/GenBank/DDBJ whole genome shotgun (WGS) entry which is preliminary data.</text>
</comment>
<keyword evidence="1" id="KW-0812">Transmembrane</keyword>
<evidence type="ECO:0000313" key="2">
    <source>
        <dbReference type="EMBL" id="MCP1101113.1"/>
    </source>
</evidence>
<sequence>MPSQGKSKKIALFGMLLALSLILSYVETLIPVSFGIPGIKLGLANLIVVIGLYQISVKELYLLSISRVLLSGFIFGNMASILYSLAGGILSITVMMVLKKIDKNSVLGISMAGGVFHNLAQLIVAMILVETYQVVYYIPVLIVAGLLTGLLIGIIGREVCVRIRKVYR</sequence>
<dbReference type="EMBL" id="JAMZFW010000002">
    <property type="protein sequence ID" value="MCP1101113.1"/>
    <property type="molecule type" value="Genomic_DNA"/>
</dbReference>
<feature type="transmembrane region" description="Helical" evidence="1">
    <location>
        <begin position="81"/>
        <end position="98"/>
    </location>
</feature>
<gene>
    <name evidence="2" type="ORF">NK125_01630</name>
</gene>
<feature type="transmembrane region" description="Helical" evidence="1">
    <location>
        <begin position="134"/>
        <end position="155"/>
    </location>
</feature>
<organism evidence="2 3">
    <name type="scientific">Aequitasia blattaphilus</name>
    <dbReference type="NCBI Taxonomy" id="2949332"/>
    <lineage>
        <taxon>Bacteria</taxon>
        <taxon>Bacillati</taxon>
        <taxon>Bacillota</taxon>
        <taxon>Clostridia</taxon>
        <taxon>Lachnospirales</taxon>
        <taxon>Lachnospiraceae</taxon>
        <taxon>Aequitasia</taxon>
    </lineage>
</organism>
<keyword evidence="1" id="KW-1133">Transmembrane helix</keyword>
<proteinExistence type="predicted"/>
<dbReference type="Pfam" id="PF07456">
    <property type="entry name" value="Hpre_diP_synt_I"/>
    <property type="match status" value="1"/>
</dbReference>
<dbReference type="Gene3D" id="1.10.1760.20">
    <property type="match status" value="1"/>
</dbReference>
<keyword evidence="3" id="KW-1185">Reference proteome</keyword>
<evidence type="ECO:0000256" key="1">
    <source>
        <dbReference type="SAM" id="Phobius"/>
    </source>
</evidence>
<protein>
    <submittedName>
        <fullName evidence="2">Gx transporter family protein</fullName>
    </submittedName>
</protein>
<evidence type="ECO:0000313" key="3">
    <source>
        <dbReference type="Proteomes" id="UP001523566"/>
    </source>
</evidence>
<reference evidence="2 3" key="1">
    <citation type="journal article" date="2022" name="Genome Biol. Evol.">
        <title>Host diet, physiology and behaviors set the stage for Lachnospiraceae cladogenesis.</title>
        <authorList>
            <person name="Vera-Ponce De Leon A."/>
            <person name="Schneider M."/>
            <person name="Jahnes B.C."/>
            <person name="Sadowski V."/>
            <person name="Camuy-Velez L.A."/>
            <person name="Duan J."/>
            <person name="Sabree Z.L."/>
        </authorList>
    </citation>
    <scope>NUCLEOTIDE SEQUENCE [LARGE SCALE GENOMIC DNA]</scope>
    <source>
        <strain evidence="2 3">PAL113</strain>
    </source>
</reference>
<dbReference type="Proteomes" id="UP001523566">
    <property type="component" value="Unassembled WGS sequence"/>
</dbReference>
<dbReference type="InterPro" id="IPR010898">
    <property type="entry name" value="Hpre_diP_synth_I"/>
</dbReference>
<name>A0ABT1E5J7_9FIRM</name>
<dbReference type="RefSeq" id="WP_262064899.1">
    <property type="nucleotide sequence ID" value="NZ_JAMXOD010000002.1"/>
</dbReference>
<accession>A0ABT1E5J7</accession>